<comment type="caution">
    <text evidence="1">The sequence shown here is derived from an EMBL/GenBank/DDBJ whole genome shotgun (WGS) entry which is preliminary data.</text>
</comment>
<name>A0A8X7WNK1_BRACI</name>
<sequence length="55" mass="6011">MSVKKLQAMKRQLEAALIATQQYEATVARGDLGAEIPVDEVLIPQNDKANQVTSK</sequence>
<dbReference type="Proteomes" id="UP000886595">
    <property type="component" value="Unassembled WGS sequence"/>
</dbReference>
<reference evidence="1 2" key="1">
    <citation type="submission" date="2020-02" db="EMBL/GenBank/DDBJ databases">
        <authorList>
            <person name="Ma Q."/>
            <person name="Huang Y."/>
            <person name="Song X."/>
            <person name="Pei D."/>
        </authorList>
    </citation>
    <scope>NUCLEOTIDE SEQUENCE [LARGE SCALE GENOMIC DNA]</scope>
    <source>
        <strain evidence="1">Sxm20200214</strain>
        <tissue evidence="1">Leaf</tissue>
    </source>
</reference>
<dbReference type="EMBL" id="JAAMPC010000001">
    <property type="protein sequence ID" value="KAG2333041.1"/>
    <property type="molecule type" value="Genomic_DNA"/>
</dbReference>
<protein>
    <submittedName>
        <fullName evidence="1">Uncharacterized protein</fullName>
    </submittedName>
</protein>
<evidence type="ECO:0000313" key="1">
    <source>
        <dbReference type="EMBL" id="KAG2333041.1"/>
    </source>
</evidence>
<accession>A0A8X7WNK1</accession>
<proteinExistence type="predicted"/>
<gene>
    <name evidence="1" type="ORF">Bca52824_004221</name>
</gene>
<keyword evidence="2" id="KW-1185">Reference proteome</keyword>
<organism evidence="1 2">
    <name type="scientific">Brassica carinata</name>
    <name type="common">Ethiopian mustard</name>
    <name type="synonym">Abyssinian cabbage</name>
    <dbReference type="NCBI Taxonomy" id="52824"/>
    <lineage>
        <taxon>Eukaryota</taxon>
        <taxon>Viridiplantae</taxon>
        <taxon>Streptophyta</taxon>
        <taxon>Embryophyta</taxon>
        <taxon>Tracheophyta</taxon>
        <taxon>Spermatophyta</taxon>
        <taxon>Magnoliopsida</taxon>
        <taxon>eudicotyledons</taxon>
        <taxon>Gunneridae</taxon>
        <taxon>Pentapetalae</taxon>
        <taxon>rosids</taxon>
        <taxon>malvids</taxon>
        <taxon>Brassicales</taxon>
        <taxon>Brassicaceae</taxon>
        <taxon>Brassiceae</taxon>
        <taxon>Brassica</taxon>
    </lineage>
</organism>
<evidence type="ECO:0000313" key="2">
    <source>
        <dbReference type="Proteomes" id="UP000886595"/>
    </source>
</evidence>
<dbReference type="AlphaFoldDB" id="A0A8X7WNK1"/>